<feature type="domain" description="HAT C-terminal dimerisation" evidence="6">
    <location>
        <begin position="273"/>
        <end position="353"/>
    </location>
</feature>
<keyword evidence="3" id="KW-0863">Zinc-finger</keyword>
<dbReference type="InterPro" id="IPR012337">
    <property type="entry name" value="RNaseH-like_sf"/>
</dbReference>
<organism evidence="7 8">
    <name type="scientific">Hydra vulgaris</name>
    <name type="common">Hydra</name>
    <name type="synonym">Hydra attenuata</name>
    <dbReference type="NCBI Taxonomy" id="6087"/>
    <lineage>
        <taxon>Eukaryota</taxon>
        <taxon>Metazoa</taxon>
        <taxon>Cnidaria</taxon>
        <taxon>Hydrozoa</taxon>
        <taxon>Hydroidolina</taxon>
        <taxon>Anthoathecata</taxon>
        <taxon>Aplanulata</taxon>
        <taxon>Hydridae</taxon>
        <taxon>Hydra</taxon>
    </lineage>
</organism>
<dbReference type="GeneID" id="136085305"/>
<evidence type="ECO:0000313" key="7">
    <source>
        <dbReference type="Proteomes" id="UP001652625"/>
    </source>
</evidence>
<sequence length="353" mass="40222">MSCCAAHNLNLAFEKALKFLSANLVFEMIKTSKEMVGYFKHSGKNQELNNTLKQNVATRWNCQFFLLQSLSYRLDHVKSILADSKQFDKLEQLNNVNKKLLHDVIEFLHTFYKVTVQLSHDNVPASPDVWPVLFCLRSVCKINGSDSDSVRDLKAAFLSSLNEKYIIHPLHKLSILIVPSYKYLSFVNTEDRNFVYLEMRSMVDKIISSSLNQVIRKDSGNTDIDSFSECSHSEQLPPSKKNQADPELYDLLADFKTAATPLSNANRNDTKHELDKYLALPLTACDPLQFWKDNDCEHKLPTMALIGRKLLAIPATSTASERVFSVCGVTVSECRARLNPETLERLIFLKYNM</sequence>
<dbReference type="InterPro" id="IPR052035">
    <property type="entry name" value="ZnF_BED_domain_contain"/>
</dbReference>
<dbReference type="Proteomes" id="UP001652625">
    <property type="component" value="Chromosome 09"/>
</dbReference>
<accession>A0ABM4CLK7</accession>
<evidence type="ECO:0000256" key="1">
    <source>
        <dbReference type="ARBA" id="ARBA00004123"/>
    </source>
</evidence>
<keyword evidence="7" id="KW-1185">Reference proteome</keyword>
<dbReference type="PANTHER" id="PTHR46481:SF10">
    <property type="entry name" value="ZINC FINGER BED DOMAIN-CONTAINING PROTEIN 39"/>
    <property type="match status" value="1"/>
</dbReference>
<evidence type="ECO:0000313" key="8">
    <source>
        <dbReference type="RefSeq" id="XP_065662672.1"/>
    </source>
</evidence>
<dbReference type="RefSeq" id="XP_065662672.1">
    <property type="nucleotide sequence ID" value="XM_065806600.1"/>
</dbReference>
<dbReference type="PANTHER" id="PTHR46481">
    <property type="entry name" value="ZINC FINGER BED DOMAIN-CONTAINING PROTEIN 4"/>
    <property type="match status" value="1"/>
</dbReference>
<protein>
    <submittedName>
        <fullName evidence="8">Zinc finger BED domain-containing protein 4-like</fullName>
    </submittedName>
</protein>
<dbReference type="Pfam" id="PF05699">
    <property type="entry name" value="Dimer_Tnp_hAT"/>
    <property type="match status" value="1"/>
</dbReference>
<keyword evidence="5" id="KW-0539">Nucleus</keyword>
<keyword evidence="2" id="KW-0479">Metal-binding</keyword>
<evidence type="ECO:0000256" key="4">
    <source>
        <dbReference type="ARBA" id="ARBA00022833"/>
    </source>
</evidence>
<evidence type="ECO:0000256" key="3">
    <source>
        <dbReference type="ARBA" id="ARBA00022771"/>
    </source>
</evidence>
<evidence type="ECO:0000256" key="5">
    <source>
        <dbReference type="ARBA" id="ARBA00023242"/>
    </source>
</evidence>
<proteinExistence type="predicted"/>
<name>A0ABM4CLK7_HYDVU</name>
<keyword evidence="4" id="KW-0862">Zinc</keyword>
<dbReference type="InterPro" id="IPR008906">
    <property type="entry name" value="HATC_C_dom"/>
</dbReference>
<evidence type="ECO:0000256" key="2">
    <source>
        <dbReference type="ARBA" id="ARBA00022723"/>
    </source>
</evidence>
<gene>
    <name evidence="8" type="primary">LOC136085305</name>
</gene>
<dbReference type="SUPFAM" id="SSF53098">
    <property type="entry name" value="Ribonuclease H-like"/>
    <property type="match status" value="1"/>
</dbReference>
<evidence type="ECO:0000259" key="6">
    <source>
        <dbReference type="Pfam" id="PF05699"/>
    </source>
</evidence>
<comment type="subcellular location">
    <subcellularLocation>
        <location evidence="1">Nucleus</location>
    </subcellularLocation>
</comment>
<reference evidence="8" key="1">
    <citation type="submission" date="2025-08" db="UniProtKB">
        <authorList>
            <consortium name="RefSeq"/>
        </authorList>
    </citation>
    <scope>IDENTIFICATION</scope>
</reference>